<comment type="caution">
    <text evidence="2">The sequence shown here is derived from an EMBL/GenBank/DDBJ whole genome shotgun (WGS) entry which is preliminary data.</text>
</comment>
<protein>
    <recommendedName>
        <fullName evidence="4">DoxX family protein</fullName>
    </recommendedName>
</protein>
<dbReference type="Proteomes" id="UP000283523">
    <property type="component" value="Unassembled WGS sequence"/>
</dbReference>
<feature type="transmembrane region" description="Helical" evidence="1">
    <location>
        <begin position="43"/>
        <end position="62"/>
    </location>
</feature>
<keyword evidence="3" id="KW-1185">Reference proteome</keyword>
<evidence type="ECO:0008006" key="4">
    <source>
        <dbReference type="Google" id="ProtNLM"/>
    </source>
</evidence>
<feature type="transmembrane region" description="Helical" evidence="1">
    <location>
        <begin position="69"/>
        <end position="87"/>
    </location>
</feature>
<evidence type="ECO:0000313" key="2">
    <source>
        <dbReference type="EMBL" id="RIV19795.1"/>
    </source>
</evidence>
<dbReference type="OrthoDB" id="794760at2"/>
<evidence type="ECO:0000256" key="1">
    <source>
        <dbReference type="SAM" id="Phobius"/>
    </source>
</evidence>
<sequence>MNKIISLGRWLFLLSLTLYVFLHFALADFGVKEFVPTYLPFPYVWNYFTGVCILAFIISGLVGRLDKLAALLFALYLVLVILLVHVPDAGSSQQDFQNIFRGLNMLGATLMYAGAFARDQWLPFAVPAKSVIPH</sequence>
<proteinExistence type="predicted"/>
<evidence type="ECO:0000313" key="3">
    <source>
        <dbReference type="Proteomes" id="UP000283523"/>
    </source>
</evidence>
<gene>
    <name evidence="2" type="ORF">DYU11_22980</name>
</gene>
<accession>A0A418M2B7</accession>
<keyword evidence="1" id="KW-0812">Transmembrane</keyword>
<keyword evidence="1" id="KW-1133">Transmembrane helix</keyword>
<organism evidence="2 3">
    <name type="scientific">Fibrisoma montanum</name>
    <dbReference type="NCBI Taxonomy" id="2305895"/>
    <lineage>
        <taxon>Bacteria</taxon>
        <taxon>Pseudomonadati</taxon>
        <taxon>Bacteroidota</taxon>
        <taxon>Cytophagia</taxon>
        <taxon>Cytophagales</taxon>
        <taxon>Spirosomataceae</taxon>
        <taxon>Fibrisoma</taxon>
    </lineage>
</organism>
<dbReference type="EMBL" id="QXED01000007">
    <property type="protein sequence ID" value="RIV19795.1"/>
    <property type="molecule type" value="Genomic_DNA"/>
</dbReference>
<keyword evidence="1" id="KW-0472">Membrane</keyword>
<dbReference type="RefSeq" id="WP_119670081.1">
    <property type="nucleotide sequence ID" value="NZ_QXED01000007.1"/>
</dbReference>
<dbReference type="AlphaFoldDB" id="A0A418M2B7"/>
<name>A0A418M2B7_9BACT</name>
<reference evidence="2 3" key="1">
    <citation type="submission" date="2018-08" db="EMBL/GenBank/DDBJ databases">
        <title>Fibrisoma montanum sp. nov., isolated from Danxia mountain soil.</title>
        <authorList>
            <person name="Huang Y."/>
        </authorList>
    </citation>
    <scope>NUCLEOTIDE SEQUENCE [LARGE SCALE GENOMIC DNA]</scope>
    <source>
        <strain evidence="2 3">HYT19</strain>
    </source>
</reference>